<dbReference type="Pfam" id="PF14230">
    <property type="entry name" value="DUF4333"/>
    <property type="match status" value="1"/>
</dbReference>
<evidence type="ECO:0000256" key="1">
    <source>
        <dbReference type="SAM" id="Phobius"/>
    </source>
</evidence>
<keyword evidence="1" id="KW-0812">Transmembrane</keyword>
<keyword evidence="1" id="KW-0472">Membrane</keyword>
<name>A0A7I7XCG9_9MYCO</name>
<evidence type="ECO:0000313" key="3">
    <source>
        <dbReference type="EMBL" id="BBZ27459.1"/>
    </source>
</evidence>
<dbReference type="RefSeq" id="WP_163735316.1">
    <property type="nucleotide sequence ID" value="NZ_AP022610.1"/>
</dbReference>
<keyword evidence="4" id="KW-1185">Reference proteome</keyword>
<dbReference type="KEGG" id="mmag:MMAD_17540"/>
<accession>A0A7I7XCG9</accession>
<gene>
    <name evidence="3" type="ORF">MMAD_17540</name>
</gene>
<organism evidence="3 4">
    <name type="scientific">Mycolicibacterium madagascariense</name>
    <dbReference type="NCBI Taxonomy" id="212765"/>
    <lineage>
        <taxon>Bacteria</taxon>
        <taxon>Bacillati</taxon>
        <taxon>Actinomycetota</taxon>
        <taxon>Actinomycetes</taxon>
        <taxon>Mycobacteriales</taxon>
        <taxon>Mycobacteriaceae</taxon>
        <taxon>Mycolicibacterium</taxon>
    </lineage>
</organism>
<feature type="transmembrane region" description="Helical" evidence="1">
    <location>
        <begin position="27"/>
        <end position="47"/>
    </location>
</feature>
<dbReference type="AlphaFoldDB" id="A0A7I7XCG9"/>
<evidence type="ECO:0000313" key="4">
    <source>
        <dbReference type="Proteomes" id="UP000466517"/>
    </source>
</evidence>
<dbReference type="InterPro" id="IPR025637">
    <property type="entry name" value="DUF4333"/>
</dbReference>
<protein>
    <recommendedName>
        <fullName evidence="2">DUF4333 domain-containing protein</fullName>
    </recommendedName>
</protein>
<keyword evidence="1" id="KW-1133">Transmembrane helix</keyword>
<feature type="domain" description="DUF4333" evidence="2">
    <location>
        <begin position="46"/>
        <end position="124"/>
    </location>
</feature>
<dbReference type="Proteomes" id="UP000466517">
    <property type="component" value="Chromosome"/>
</dbReference>
<sequence>MSVPSSAQATPGERDPKRPGAFSLRRVVIGIGILLLVAESVALILGVNQLGAFGGDQLDVVKVQAGVQRILSDPVYGYGGHAVTSVSCNHGRNPSGNKGNSFTCAVTVDGTAQQVRVVVEDDTGTYAVDRPQ</sequence>
<dbReference type="EMBL" id="AP022610">
    <property type="protein sequence ID" value="BBZ27459.1"/>
    <property type="molecule type" value="Genomic_DNA"/>
</dbReference>
<proteinExistence type="predicted"/>
<evidence type="ECO:0000259" key="2">
    <source>
        <dbReference type="Pfam" id="PF14230"/>
    </source>
</evidence>
<reference evidence="3 4" key="1">
    <citation type="journal article" date="2019" name="Emerg. Microbes Infect.">
        <title>Comprehensive subspecies identification of 175 nontuberculous mycobacteria species based on 7547 genomic profiles.</title>
        <authorList>
            <person name="Matsumoto Y."/>
            <person name="Kinjo T."/>
            <person name="Motooka D."/>
            <person name="Nabeya D."/>
            <person name="Jung N."/>
            <person name="Uechi K."/>
            <person name="Horii T."/>
            <person name="Iida T."/>
            <person name="Fujita J."/>
            <person name="Nakamura S."/>
        </authorList>
    </citation>
    <scope>NUCLEOTIDE SEQUENCE [LARGE SCALE GENOMIC DNA]</scope>
    <source>
        <strain evidence="3 4">JCM 13574</strain>
    </source>
</reference>